<organism evidence="1 2">
    <name type="scientific">Ruoffia halotolerans</name>
    <dbReference type="NCBI Taxonomy" id="2748684"/>
    <lineage>
        <taxon>Bacteria</taxon>
        <taxon>Bacillati</taxon>
        <taxon>Bacillota</taxon>
        <taxon>Bacilli</taxon>
        <taxon>Lactobacillales</taxon>
        <taxon>Aerococcaceae</taxon>
        <taxon>Ruoffia</taxon>
    </lineage>
</organism>
<dbReference type="AlphaFoldDB" id="A0A839A652"/>
<name>A0A839A652_9LACT</name>
<dbReference type="Pfam" id="PF02423">
    <property type="entry name" value="OCD_Mu_crystall"/>
    <property type="match status" value="1"/>
</dbReference>
<dbReference type="InterPro" id="IPR003462">
    <property type="entry name" value="ODC_Mu_crystall"/>
</dbReference>
<evidence type="ECO:0000313" key="2">
    <source>
        <dbReference type="Proteomes" id="UP000571018"/>
    </source>
</evidence>
<sequence length="375" mass="41833">MTQDGRIDFLYLNEQDMIDAGVLNMQECINVMEDVFGILSTEDYRMGGRENNSHGMVVSFPDEPEHKSMPVNGPDRRFCAMPAYLGGEYRIAGCKWYGSNLDNKDKNLPRSILTMNLNDADTGAPLAFMSANLLSAWRTGAIPGVGVRYLAKPDSKVVAVLGAGAIGSSTAIALLLEAKNAEVFKIYDVDESQSQILKEDLEEKFPNVSIQIVYSIEDAVRETDILNLATSGEANPKIESEWIKPGALIIGSSSGNFDPDFVINNVRLVVDNWKMYEEVKYEDVYPYNTLEMGVLGRLFLDWIHEDRMTSDIIMNVGDIIKGNVHARENDDDIVIFALGGQPLYDIAWGYKVYQNALEKDIGTKLNLWETAFQAR</sequence>
<reference evidence="1 2" key="1">
    <citation type="submission" date="2020-06" db="EMBL/GenBank/DDBJ databases">
        <title>Reclassification of Facklamia ignava, Facklamia soureckii and Facklami tabacinasalis as Falseniella iganva gen. nov., comb. nov., Hutsoniella ignava gen. nov., comb. nov., and Ruoffia tabacinasalis gen. nov., comb. nov and description of Ruoffia haltotolerans sp. nov., isolated from hypersaline Inland Sea of Qatar.</title>
        <authorList>
            <person name="Fotedar R."/>
            <person name="Sankaranarayanan K."/>
            <person name="Lawson P."/>
            <person name="Caldwell M."/>
            <person name="Zeyara A."/>
            <person name="Al Malki A."/>
            <person name="Ali M."/>
        </authorList>
    </citation>
    <scope>NUCLEOTIDE SEQUENCE [LARGE SCALE GENOMIC DNA]</scope>
    <source>
        <strain evidence="1 2">INB8</strain>
    </source>
</reference>
<keyword evidence="1" id="KW-0456">Lyase</keyword>
<dbReference type="Gene3D" id="3.40.50.720">
    <property type="entry name" value="NAD(P)-binding Rossmann-like Domain"/>
    <property type="match status" value="1"/>
</dbReference>
<keyword evidence="2" id="KW-1185">Reference proteome</keyword>
<comment type="caution">
    <text evidence="1">The sequence shown here is derived from an EMBL/GenBank/DDBJ whole genome shotgun (WGS) entry which is preliminary data.</text>
</comment>
<dbReference type="SUPFAM" id="SSF51735">
    <property type="entry name" value="NAD(P)-binding Rossmann-fold domains"/>
    <property type="match status" value="1"/>
</dbReference>
<gene>
    <name evidence="1" type="ORF">HW423_08000</name>
</gene>
<dbReference type="InterPro" id="IPR023401">
    <property type="entry name" value="ODC_N"/>
</dbReference>
<accession>A0A839A652</accession>
<dbReference type="NCBIfam" id="NF004848">
    <property type="entry name" value="PRK06199.1"/>
    <property type="match status" value="1"/>
</dbReference>
<dbReference type="PANTHER" id="PTHR13812:SF19">
    <property type="entry name" value="KETIMINE REDUCTASE MU-CRYSTALLIN"/>
    <property type="match status" value="1"/>
</dbReference>
<proteinExistence type="predicted"/>
<evidence type="ECO:0000313" key="1">
    <source>
        <dbReference type="EMBL" id="MBA5729726.1"/>
    </source>
</evidence>
<dbReference type="GO" id="GO:0008473">
    <property type="term" value="F:ornithine cyclodeaminase activity"/>
    <property type="evidence" value="ECO:0007669"/>
    <property type="project" value="UniProtKB-EC"/>
</dbReference>
<dbReference type="PANTHER" id="PTHR13812">
    <property type="entry name" value="KETIMINE REDUCTASE MU-CRYSTALLIN"/>
    <property type="match status" value="1"/>
</dbReference>
<dbReference type="RefSeq" id="WP_218931415.1">
    <property type="nucleotide sequence ID" value="NZ_JACAOA010000021.1"/>
</dbReference>
<dbReference type="InterPro" id="IPR036291">
    <property type="entry name" value="NAD(P)-bd_dom_sf"/>
</dbReference>
<dbReference type="GO" id="GO:0005737">
    <property type="term" value="C:cytoplasm"/>
    <property type="evidence" value="ECO:0007669"/>
    <property type="project" value="TreeGrafter"/>
</dbReference>
<dbReference type="PIRSF" id="PIRSF001439">
    <property type="entry name" value="CryM"/>
    <property type="match status" value="1"/>
</dbReference>
<protein>
    <submittedName>
        <fullName evidence="1">Ornithine cyclodeaminase</fullName>
        <ecNumber evidence="1">4.3.1.12</ecNumber>
    </submittedName>
</protein>
<dbReference type="EC" id="4.3.1.12" evidence="1"/>
<dbReference type="EMBL" id="JACAOA010000021">
    <property type="protein sequence ID" value="MBA5729726.1"/>
    <property type="molecule type" value="Genomic_DNA"/>
</dbReference>
<dbReference type="Proteomes" id="UP000571018">
    <property type="component" value="Unassembled WGS sequence"/>
</dbReference>
<dbReference type="Gene3D" id="3.30.1780.10">
    <property type="entry name" value="ornithine cyclodeaminase, domain 1"/>
    <property type="match status" value="1"/>
</dbReference>